<dbReference type="EnsemblPlants" id="Pp3c4_16520V3.3">
    <property type="protein sequence ID" value="Pp3c4_16520V3.3"/>
    <property type="gene ID" value="Pp3c4_16520"/>
</dbReference>
<dbReference type="InterPro" id="IPR039685">
    <property type="entry name" value="FANCE"/>
</dbReference>
<keyword evidence="3" id="KW-1185">Reference proteome</keyword>
<dbReference type="RefSeq" id="XP_024372573.1">
    <property type="nucleotide sequence ID" value="XM_024516805.2"/>
</dbReference>
<dbReference type="CDD" id="cd07439">
    <property type="entry name" value="FANCE_c-term"/>
    <property type="match status" value="1"/>
</dbReference>
<evidence type="ECO:0000256" key="1">
    <source>
        <dbReference type="SAM" id="MobiDB-lite"/>
    </source>
</evidence>
<dbReference type="PANTHER" id="PTHR32094:SF5">
    <property type="entry name" value="FANCONI ANEMIA GROUP E PROTEIN"/>
    <property type="match status" value="1"/>
</dbReference>
<gene>
    <name evidence="2" type="primary">LOC112280890</name>
</gene>
<dbReference type="InterPro" id="IPR021025">
    <property type="entry name" value="Fanconi_anaemia_gr_E_prot_C"/>
</dbReference>
<dbReference type="EnsemblPlants" id="Pp3c4_16520V3.4">
    <property type="protein sequence ID" value="Pp3c4_16520V3.4"/>
    <property type="gene ID" value="Pp3c4_16520"/>
</dbReference>
<accession>A0A7I4DIA8</accession>
<dbReference type="Gramene" id="Pp3c4_16520V3.3">
    <property type="protein sequence ID" value="Pp3c4_16520V3.3"/>
    <property type="gene ID" value="Pp3c4_16520"/>
</dbReference>
<dbReference type="GeneID" id="112280890"/>
<protein>
    <recommendedName>
        <fullName evidence="4">Fanconi Anaemia group E protein C-terminal domain-containing protein</fullName>
    </recommendedName>
</protein>
<evidence type="ECO:0008006" key="4">
    <source>
        <dbReference type="Google" id="ProtNLM"/>
    </source>
</evidence>
<dbReference type="PANTHER" id="PTHR32094">
    <property type="entry name" value="FANCONI ANEMIA GROUP E PROTEIN"/>
    <property type="match status" value="1"/>
</dbReference>
<evidence type="ECO:0000313" key="3">
    <source>
        <dbReference type="Proteomes" id="UP000006727"/>
    </source>
</evidence>
<dbReference type="RefSeq" id="XP_024372572.1">
    <property type="nucleotide sequence ID" value="XM_024516804.2"/>
</dbReference>
<dbReference type="EMBL" id="ABEU02000004">
    <property type="status" value="NOT_ANNOTATED_CDS"/>
    <property type="molecule type" value="Genomic_DNA"/>
</dbReference>
<feature type="region of interest" description="Disordered" evidence="1">
    <location>
        <begin position="171"/>
        <end position="222"/>
    </location>
</feature>
<evidence type="ECO:0000313" key="2">
    <source>
        <dbReference type="EnsemblPlants" id="Pp3c4_16520V3.3"/>
    </source>
</evidence>
<dbReference type="GO" id="GO:0043240">
    <property type="term" value="C:Fanconi anaemia nuclear complex"/>
    <property type="evidence" value="ECO:0007669"/>
    <property type="project" value="InterPro"/>
</dbReference>
<dbReference type="AlphaFoldDB" id="A0A7I4DIA8"/>
<feature type="compositionally biased region" description="Polar residues" evidence="1">
    <location>
        <begin position="192"/>
        <end position="207"/>
    </location>
</feature>
<name>A0A7I4DIA8_PHYPA</name>
<sequence length="480" mass="53006">MANASEFVYLFQRMCSTISELWIQTLPNAMQTNILTFLSAERRHFLSKDLVALASTLLATRGIDFWVKLAASNLLNVLNGEPDEKMLCLEQNCAPGQNSALEQYSSLPSWIEEYKELRSVLLSGLTLRHEDVIPRNDEDPLTQEGLAKNVADSVDNNRVLMDEVEISTARPETCSQTALGKRKRDPEPRVISQATSPHVQVQESQGPEETMPGGEHLEAVNDEDEKSVRELLGNDLFEKAKSLGIALQSRSSHDGLPFDIDILSKAPNLSRVLKVIKPWLVTDETTSLLVTSLLGEQSGYAQSTQILTHVLLPKLINMEEPPSRILSSAVLQAGKAHPRATIDAVVIPLLLETDVSGSTLKCDLINRVVKECFSPEAASSLCNRLFCPRNWVWTDGTVGVVQTLLNQKVSLEEVALEGLISLLELNCNQFSASLKFSNLLLNLVTKYGSQVRPYKQVLQQVVSSSKTFLTKSILTKVSAL</sequence>
<dbReference type="Proteomes" id="UP000006727">
    <property type="component" value="Chromosome 4"/>
</dbReference>
<reference evidence="2" key="3">
    <citation type="submission" date="2020-12" db="UniProtKB">
        <authorList>
            <consortium name="EnsemblPlants"/>
        </authorList>
    </citation>
    <scope>IDENTIFICATION</scope>
</reference>
<dbReference type="Gramene" id="Pp3c4_16520V3.4">
    <property type="protein sequence ID" value="Pp3c4_16520V3.4"/>
    <property type="gene ID" value="Pp3c4_16520"/>
</dbReference>
<dbReference type="GO" id="GO:0036297">
    <property type="term" value="P:interstrand cross-link repair"/>
    <property type="evidence" value="ECO:0007669"/>
    <property type="project" value="InterPro"/>
</dbReference>
<organism evidence="2 3">
    <name type="scientific">Physcomitrium patens</name>
    <name type="common">Spreading-leaved earth moss</name>
    <name type="synonym">Physcomitrella patens</name>
    <dbReference type="NCBI Taxonomy" id="3218"/>
    <lineage>
        <taxon>Eukaryota</taxon>
        <taxon>Viridiplantae</taxon>
        <taxon>Streptophyta</taxon>
        <taxon>Embryophyta</taxon>
        <taxon>Bryophyta</taxon>
        <taxon>Bryophytina</taxon>
        <taxon>Bryopsida</taxon>
        <taxon>Funariidae</taxon>
        <taxon>Funariales</taxon>
        <taxon>Funariaceae</taxon>
        <taxon>Physcomitrium</taxon>
    </lineage>
</organism>
<dbReference type="Gene3D" id="1.25.40.480">
    <property type="match status" value="1"/>
</dbReference>
<reference evidence="2 3" key="1">
    <citation type="journal article" date="2008" name="Science">
        <title>The Physcomitrella genome reveals evolutionary insights into the conquest of land by plants.</title>
        <authorList>
            <person name="Rensing S."/>
            <person name="Lang D."/>
            <person name="Zimmer A."/>
            <person name="Terry A."/>
            <person name="Salamov A."/>
            <person name="Shapiro H."/>
            <person name="Nishiyama T."/>
            <person name="Perroud P.-F."/>
            <person name="Lindquist E."/>
            <person name="Kamisugi Y."/>
            <person name="Tanahashi T."/>
            <person name="Sakakibara K."/>
            <person name="Fujita T."/>
            <person name="Oishi K."/>
            <person name="Shin-I T."/>
            <person name="Kuroki Y."/>
            <person name="Toyoda A."/>
            <person name="Suzuki Y."/>
            <person name="Hashimoto A."/>
            <person name="Yamaguchi K."/>
            <person name="Sugano A."/>
            <person name="Kohara Y."/>
            <person name="Fujiyama A."/>
            <person name="Anterola A."/>
            <person name="Aoki S."/>
            <person name="Ashton N."/>
            <person name="Barbazuk W.B."/>
            <person name="Barker E."/>
            <person name="Bennetzen J."/>
            <person name="Bezanilla M."/>
            <person name="Blankenship R."/>
            <person name="Cho S.H."/>
            <person name="Dutcher S."/>
            <person name="Estelle M."/>
            <person name="Fawcett J.A."/>
            <person name="Gundlach H."/>
            <person name="Hanada K."/>
            <person name="Heyl A."/>
            <person name="Hicks K.A."/>
            <person name="Hugh J."/>
            <person name="Lohr M."/>
            <person name="Mayer K."/>
            <person name="Melkozernov A."/>
            <person name="Murata T."/>
            <person name="Nelson D."/>
            <person name="Pils B."/>
            <person name="Prigge M."/>
            <person name="Reiss B."/>
            <person name="Renner T."/>
            <person name="Rombauts S."/>
            <person name="Rushton P."/>
            <person name="Sanderfoot A."/>
            <person name="Schween G."/>
            <person name="Shiu S.-H."/>
            <person name="Stueber K."/>
            <person name="Theodoulou F.L."/>
            <person name="Tu H."/>
            <person name="Van de Peer Y."/>
            <person name="Verrier P.J."/>
            <person name="Waters E."/>
            <person name="Wood A."/>
            <person name="Yang L."/>
            <person name="Cove D."/>
            <person name="Cuming A."/>
            <person name="Hasebe M."/>
            <person name="Lucas S."/>
            <person name="Mishler D.B."/>
            <person name="Reski R."/>
            <person name="Grigoriev I."/>
            <person name="Quatrano R.S."/>
            <person name="Boore J.L."/>
        </authorList>
    </citation>
    <scope>NUCLEOTIDE SEQUENCE [LARGE SCALE GENOMIC DNA]</scope>
    <source>
        <strain evidence="2 3">cv. Gransden 2004</strain>
    </source>
</reference>
<proteinExistence type="predicted"/>
<reference evidence="2 3" key="2">
    <citation type="journal article" date="2018" name="Plant J.">
        <title>The Physcomitrella patens chromosome-scale assembly reveals moss genome structure and evolution.</title>
        <authorList>
            <person name="Lang D."/>
            <person name="Ullrich K.K."/>
            <person name="Murat F."/>
            <person name="Fuchs J."/>
            <person name="Jenkins J."/>
            <person name="Haas F.B."/>
            <person name="Piednoel M."/>
            <person name="Gundlach H."/>
            <person name="Van Bel M."/>
            <person name="Meyberg R."/>
            <person name="Vives C."/>
            <person name="Morata J."/>
            <person name="Symeonidi A."/>
            <person name="Hiss M."/>
            <person name="Muchero W."/>
            <person name="Kamisugi Y."/>
            <person name="Saleh O."/>
            <person name="Blanc G."/>
            <person name="Decker E.L."/>
            <person name="van Gessel N."/>
            <person name="Grimwood J."/>
            <person name="Hayes R.D."/>
            <person name="Graham S.W."/>
            <person name="Gunter L.E."/>
            <person name="McDaniel S.F."/>
            <person name="Hoernstein S.N.W."/>
            <person name="Larsson A."/>
            <person name="Li F.W."/>
            <person name="Perroud P.F."/>
            <person name="Phillips J."/>
            <person name="Ranjan P."/>
            <person name="Rokshar D.S."/>
            <person name="Rothfels C.J."/>
            <person name="Schneider L."/>
            <person name="Shu S."/>
            <person name="Stevenson D.W."/>
            <person name="Thummler F."/>
            <person name="Tillich M."/>
            <person name="Villarreal Aguilar J.C."/>
            <person name="Widiez T."/>
            <person name="Wong G.K."/>
            <person name="Wymore A."/>
            <person name="Zhang Y."/>
            <person name="Zimmer A.D."/>
            <person name="Quatrano R.S."/>
            <person name="Mayer K.F.X."/>
            <person name="Goodstein D."/>
            <person name="Casacuberta J.M."/>
            <person name="Vandepoele K."/>
            <person name="Reski R."/>
            <person name="Cuming A.C."/>
            <person name="Tuskan G.A."/>
            <person name="Maumus F."/>
            <person name="Salse J."/>
            <person name="Schmutz J."/>
            <person name="Rensing S.A."/>
        </authorList>
    </citation>
    <scope>NUCLEOTIDE SEQUENCE [LARGE SCALE GENOMIC DNA]</scope>
    <source>
        <strain evidence="2 3">cv. Gransden 2004</strain>
    </source>
</reference>